<dbReference type="Proteomes" id="UP000472262">
    <property type="component" value="Unassembled WGS sequence"/>
</dbReference>
<dbReference type="InterPro" id="IPR050754">
    <property type="entry name" value="FKBP4/5/8-like"/>
</dbReference>
<feature type="repeat" description="TPR" evidence="1">
    <location>
        <begin position="12"/>
        <end position="45"/>
    </location>
</feature>
<keyword evidence="4" id="KW-1185">Reference proteome</keyword>
<dbReference type="InterPro" id="IPR019734">
    <property type="entry name" value="TPR_rpt"/>
</dbReference>
<dbReference type="PROSITE" id="PS50005">
    <property type="entry name" value="TPR"/>
    <property type="match status" value="2"/>
</dbReference>
<accession>A0A672PKE3</accession>
<keyword evidence="1" id="KW-0802">TPR repeat</keyword>
<evidence type="ECO:0000256" key="1">
    <source>
        <dbReference type="PROSITE-ProRule" id="PRU00339"/>
    </source>
</evidence>
<dbReference type="PANTHER" id="PTHR46512">
    <property type="entry name" value="PEPTIDYLPROLYL ISOMERASE"/>
    <property type="match status" value="1"/>
</dbReference>
<dbReference type="GO" id="GO:0016020">
    <property type="term" value="C:membrane"/>
    <property type="evidence" value="ECO:0007669"/>
    <property type="project" value="TreeGrafter"/>
</dbReference>
<evidence type="ECO:0000256" key="2">
    <source>
        <dbReference type="SAM" id="MobiDB-lite"/>
    </source>
</evidence>
<feature type="region of interest" description="Disordered" evidence="2">
    <location>
        <begin position="104"/>
        <end position="130"/>
    </location>
</feature>
<name>A0A672PKE3_SINGR</name>
<dbReference type="GO" id="GO:0005829">
    <property type="term" value="C:cytosol"/>
    <property type="evidence" value="ECO:0007669"/>
    <property type="project" value="TreeGrafter"/>
</dbReference>
<reference evidence="3" key="2">
    <citation type="submission" date="2025-09" db="UniProtKB">
        <authorList>
            <consortium name="Ensembl"/>
        </authorList>
    </citation>
    <scope>IDENTIFICATION</scope>
</reference>
<dbReference type="Pfam" id="PF00515">
    <property type="entry name" value="TPR_1"/>
    <property type="match status" value="1"/>
</dbReference>
<dbReference type="SUPFAM" id="SSF48452">
    <property type="entry name" value="TPR-like"/>
    <property type="match status" value="1"/>
</dbReference>
<dbReference type="InParanoid" id="A0A672PKE3"/>
<dbReference type="Ensembl" id="ENSSGRT00000068497.1">
    <property type="protein sequence ID" value="ENSSGRP00000064233.1"/>
    <property type="gene ID" value="ENSSGRG00000033127.1"/>
</dbReference>
<dbReference type="GO" id="GO:0012505">
    <property type="term" value="C:endomembrane system"/>
    <property type="evidence" value="ECO:0007669"/>
    <property type="project" value="TreeGrafter"/>
</dbReference>
<dbReference type="SMART" id="SM00028">
    <property type="entry name" value="TPR"/>
    <property type="match status" value="2"/>
</dbReference>
<dbReference type="Gene3D" id="1.25.40.10">
    <property type="entry name" value="Tetratricopeptide repeat domain"/>
    <property type="match status" value="1"/>
</dbReference>
<sequence length="130" mass="14563">NTFLIEVNDYRVKCLNNLAAAQLKLGQSDEALHTSRDVLFLDPQNVKALFRKGKLLSDKGEYEEAMENLKKALKLEPSTKVRGVTVSLFCAVLQSTEPKLVRSCLKSSEQPPRLELSGASTRTQSHRHTH</sequence>
<dbReference type="GO" id="GO:0044183">
    <property type="term" value="F:protein folding chaperone"/>
    <property type="evidence" value="ECO:0007669"/>
    <property type="project" value="TreeGrafter"/>
</dbReference>
<organism evidence="3 4">
    <name type="scientific">Sinocyclocheilus grahami</name>
    <name type="common">Dianchi golden-line fish</name>
    <name type="synonym">Barbus grahami</name>
    <dbReference type="NCBI Taxonomy" id="75366"/>
    <lineage>
        <taxon>Eukaryota</taxon>
        <taxon>Metazoa</taxon>
        <taxon>Chordata</taxon>
        <taxon>Craniata</taxon>
        <taxon>Vertebrata</taxon>
        <taxon>Euteleostomi</taxon>
        <taxon>Actinopterygii</taxon>
        <taxon>Neopterygii</taxon>
        <taxon>Teleostei</taxon>
        <taxon>Ostariophysi</taxon>
        <taxon>Cypriniformes</taxon>
        <taxon>Cyprinidae</taxon>
        <taxon>Cyprininae</taxon>
        <taxon>Sinocyclocheilus</taxon>
    </lineage>
</organism>
<feature type="repeat" description="TPR" evidence="1">
    <location>
        <begin position="46"/>
        <end position="79"/>
    </location>
</feature>
<evidence type="ECO:0000313" key="4">
    <source>
        <dbReference type="Proteomes" id="UP000472262"/>
    </source>
</evidence>
<dbReference type="PANTHER" id="PTHR46512:SF2">
    <property type="entry name" value="PEPTIDYLPROLYL ISOMERASE"/>
    <property type="match status" value="1"/>
</dbReference>
<protein>
    <submittedName>
        <fullName evidence="3">Uncharacterized protein</fullName>
    </submittedName>
</protein>
<dbReference type="AlphaFoldDB" id="A0A672PKE3"/>
<reference evidence="3" key="1">
    <citation type="submission" date="2025-08" db="UniProtKB">
        <authorList>
            <consortium name="Ensembl"/>
        </authorList>
    </citation>
    <scope>IDENTIFICATION</scope>
</reference>
<proteinExistence type="predicted"/>
<dbReference type="InterPro" id="IPR011990">
    <property type="entry name" value="TPR-like_helical_dom_sf"/>
</dbReference>
<evidence type="ECO:0000313" key="3">
    <source>
        <dbReference type="Ensembl" id="ENSSGRP00000064233.1"/>
    </source>
</evidence>
<dbReference type="GO" id="GO:0043066">
    <property type="term" value="P:negative regulation of apoptotic process"/>
    <property type="evidence" value="ECO:0007669"/>
    <property type="project" value="TreeGrafter"/>
</dbReference>
<dbReference type="GO" id="GO:0005740">
    <property type="term" value="C:mitochondrial envelope"/>
    <property type="evidence" value="ECO:0007669"/>
    <property type="project" value="TreeGrafter"/>
</dbReference>
<dbReference type="PROSITE" id="PS50293">
    <property type="entry name" value="TPR_REGION"/>
    <property type="match status" value="1"/>
</dbReference>